<name>A0AAP0F7T5_9MAGN</name>
<dbReference type="AlphaFoldDB" id="A0AAP0F7T5"/>
<dbReference type="GO" id="GO:0006979">
    <property type="term" value="P:response to oxidative stress"/>
    <property type="evidence" value="ECO:0007669"/>
    <property type="project" value="InterPro"/>
</dbReference>
<dbReference type="GO" id="GO:0020037">
    <property type="term" value="F:heme binding"/>
    <property type="evidence" value="ECO:0007669"/>
    <property type="project" value="InterPro"/>
</dbReference>
<dbReference type="InterPro" id="IPR010255">
    <property type="entry name" value="Haem_peroxidase_sf"/>
</dbReference>
<dbReference type="EMBL" id="JBBNAF010000010">
    <property type="protein sequence ID" value="KAK9106821.1"/>
    <property type="molecule type" value="Genomic_DNA"/>
</dbReference>
<evidence type="ECO:0000313" key="1">
    <source>
        <dbReference type="EMBL" id="KAK9106821.1"/>
    </source>
</evidence>
<keyword evidence="2" id="KW-1185">Reference proteome</keyword>
<comment type="caution">
    <text evidence="1">The sequence shown here is derived from an EMBL/GenBank/DDBJ whole genome shotgun (WGS) entry which is preliminary data.</text>
</comment>
<organism evidence="1 2">
    <name type="scientific">Stephania yunnanensis</name>
    <dbReference type="NCBI Taxonomy" id="152371"/>
    <lineage>
        <taxon>Eukaryota</taxon>
        <taxon>Viridiplantae</taxon>
        <taxon>Streptophyta</taxon>
        <taxon>Embryophyta</taxon>
        <taxon>Tracheophyta</taxon>
        <taxon>Spermatophyta</taxon>
        <taxon>Magnoliopsida</taxon>
        <taxon>Ranunculales</taxon>
        <taxon>Menispermaceae</taxon>
        <taxon>Menispermoideae</taxon>
        <taxon>Cissampelideae</taxon>
        <taxon>Stephania</taxon>
    </lineage>
</organism>
<evidence type="ECO:0000313" key="2">
    <source>
        <dbReference type="Proteomes" id="UP001420932"/>
    </source>
</evidence>
<dbReference type="Gene3D" id="1.10.420.10">
    <property type="entry name" value="Peroxidase, domain 2"/>
    <property type="match status" value="1"/>
</dbReference>
<proteinExistence type="predicted"/>
<gene>
    <name evidence="1" type="ORF">Syun_022832</name>
</gene>
<dbReference type="GO" id="GO:0004601">
    <property type="term" value="F:peroxidase activity"/>
    <property type="evidence" value="ECO:0007669"/>
    <property type="project" value="InterPro"/>
</dbReference>
<sequence>MVRAGQTTGSRSTFGTHYCGALLKGRGLLFSDQQWMYDRKTTKLVEAYASDDRFTFKRDFAKVMMKLIRTLRDFNVLG</sequence>
<evidence type="ECO:0008006" key="3">
    <source>
        <dbReference type="Google" id="ProtNLM"/>
    </source>
</evidence>
<accession>A0AAP0F7T5</accession>
<dbReference type="SUPFAM" id="SSF48113">
    <property type="entry name" value="Heme-dependent peroxidases"/>
    <property type="match status" value="1"/>
</dbReference>
<dbReference type="Proteomes" id="UP001420932">
    <property type="component" value="Unassembled WGS sequence"/>
</dbReference>
<reference evidence="1 2" key="1">
    <citation type="submission" date="2024-01" db="EMBL/GenBank/DDBJ databases">
        <title>Genome assemblies of Stephania.</title>
        <authorList>
            <person name="Yang L."/>
        </authorList>
    </citation>
    <scope>NUCLEOTIDE SEQUENCE [LARGE SCALE GENOMIC DNA]</scope>
    <source>
        <strain evidence="1">YNDBR</strain>
        <tissue evidence="1">Leaf</tissue>
    </source>
</reference>
<protein>
    <recommendedName>
        <fullName evidence="3">Peroxidase</fullName>
    </recommendedName>
</protein>